<dbReference type="PROSITE" id="PS51214">
    <property type="entry name" value="IBB"/>
    <property type="match status" value="1"/>
</dbReference>
<dbReference type="FunFam" id="1.25.10.10:FF:000009">
    <property type="entry name" value="Importin subunit alpha"/>
    <property type="match status" value="1"/>
</dbReference>
<evidence type="ECO:0000256" key="6">
    <source>
        <dbReference type="PIRNR" id="PIRNR005673"/>
    </source>
</evidence>
<comment type="similarity">
    <text evidence="1 6">Belongs to the importin alpha family.</text>
</comment>
<dbReference type="SMART" id="SM00185">
    <property type="entry name" value="ARM"/>
    <property type="match status" value="7"/>
</dbReference>
<dbReference type="PANTHER" id="PTHR23316">
    <property type="entry name" value="IMPORTIN ALPHA"/>
    <property type="match status" value="1"/>
</dbReference>
<dbReference type="PIRSF" id="PIRSF005673">
    <property type="entry name" value="Importin_alpha"/>
    <property type="match status" value="1"/>
</dbReference>
<dbReference type="GO" id="GO:0005737">
    <property type="term" value="C:cytoplasm"/>
    <property type="evidence" value="ECO:0007669"/>
    <property type="project" value="InterPro"/>
</dbReference>
<dbReference type="InterPro" id="IPR024931">
    <property type="entry name" value="Importin_alpha"/>
</dbReference>
<sequence length="478" mass="52899">MRRQRNEVVVELRKNKRDEHLLKRRNVPHEDICEDSDADADFRVQNTSLEAIVQNASSDHQGIQLSAVQAARKLLSSDRNPPIDDLIKSGILPILVHCLERDDNPSLQFEAAWALTNIASGTSEQTQAVVQSNAVPLFLRLLHSPHQNVCEQAVWALGNIIGDGPQCRDYVISLGVVKPLLSFINPSIPITFLRNVTWVMVNLCRHKDPPPPMETIQEILPALCVLIHHTDVNQIQMVIDSGIVTNLVPLLSNPEVKVQTAALRAVGNIVTGTDEQTQVVLNCDALLHFPALLTHAKEKINKEAVWFLSNITAGNQQQVQAVIDANLVPMIIHLLDKGDFGTQKEAAWAISNLTISGRKDQVAYLIQQNVIPPFCNLLTVKDPQVIQVVLDGLSNILKMADDDSETIANLIEECGGLEKIEQLQSHENEDIYKLAFEIIDQFFSSEIDEDASLVPETIQGGTFSFNSSANVPAEGFQF</sequence>
<dbReference type="EMBL" id="JAACNH010000004">
    <property type="protein sequence ID" value="KAG8445228.1"/>
    <property type="molecule type" value="Genomic_DNA"/>
</dbReference>
<keyword evidence="2 6" id="KW-0813">Transport</keyword>
<dbReference type="Gene3D" id="1.25.10.10">
    <property type="entry name" value="Leucine-rich Repeat Variant"/>
    <property type="match status" value="1"/>
</dbReference>
<evidence type="ECO:0000313" key="10">
    <source>
        <dbReference type="Proteomes" id="UP000812440"/>
    </source>
</evidence>
<dbReference type="InterPro" id="IPR036975">
    <property type="entry name" value="Importin-a_IBB_sf"/>
</dbReference>
<evidence type="ECO:0000256" key="3">
    <source>
        <dbReference type="ARBA" id="ARBA00022737"/>
    </source>
</evidence>
<dbReference type="GO" id="GO:0061608">
    <property type="term" value="F:nuclear import signal receptor activity"/>
    <property type="evidence" value="ECO:0007669"/>
    <property type="project" value="InterPro"/>
</dbReference>
<comment type="subunit">
    <text evidence="5">Forms a complex with importin subunit beta-1.</text>
</comment>
<dbReference type="Gene3D" id="1.20.5.690">
    <property type="entry name" value="Importin-alpha, importin-beta-binding domain"/>
    <property type="match status" value="1"/>
</dbReference>
<evidence type="ECO:0000256" key="4">
    <source>
        <dbReference type="ARBA" id="ARBA00022927"/>
    </source>
</evidence>
<evidence type="ECO:0000256" key="7">
    <source>
        <dbReference type="PROSITE-ProRule" id="PRU00259"/>
    </source>
</evidence>
<reference evidence="9" key="1">
    <citation type="thesis" date="2020" institute="ProQuest LLC" country="789 East Eisenhower Parkway, Ann Arbor, MI, USA">
        <title>Comparative Genomics and Chromosome Evolution.</title>
        <authorList>
            <person name="Mudd A.B."/>
        </authorList>
    </citation>
    <scope>NUCLEOTIDE SEQUENCE</scope>
    <source>
        <strain evidence="9">Female2</strain>
        <tissue evidence="9">Blood</tissue>
    </source>
</reference>
<dbReference type="PROSITE" id="PS50176">
    <property type="entry name" value="ARM_REPEAT"/>
    <property type="match status" value="2"/>
</dbReference>
<dbReference type="AlphaFoldDB" id="A0A8T2JN82"/>
<evidence type="ECO:0000256" key="2">
    <source>
        <dbReference type="ARBA" id="ARBA00022448"/>
    </source>
</evidence>
<dbReference type="Pfam" id="PF16186">
    <property type="entry name" value="Arm_3"/>
    <property type="match status" value="1"/>
</dbReference>
<dbReference type="InterPro" id="IPR032413">
    <property type="entry name" value="Arm_3"/>
</dbReference>
<dbReference type="InterPro" id="IPR002652">
    <property type="entry name" value="Importin-a_IBB"/>
</dbReference>
<keyword evidence="10" id="KW-1185">Reference proteome</keyword>
<dbReference type="InterPro" id="IPR016024">
    <property type="entry name" value="ARM-type_fold"/>
</dbReference>
<dbReference type="Pfam" id="PF00514">
    <property type="entry name" value="Arm"/>
    <property type="match status" value="7"/>
</dbReference>
<evidence type="ECO:0000256" key="1">
    <source>
        <dbReference type="ARBA" id="ARBA00010394"/>
    </source>
</evidence>
<evidence type="ECO:0000313" key="9">
    <source>
        <dbReference type="EMBL" id="KAG8445228.1"/>
    </source>
</evidence>
<keyword evidence="3" id="KW-0677">Repeat</keyword>
<protein>
    <recommendedName>
        <fullName evidence="6">Importin subunit alpha</fullName>
    </recommendedName>
</protein>
<dbReference type="InterPro" id="IPR011989">
    <property type="entry name" value="ARM-like"/>
</dbReference>
<organism evidence="9 10">
    <name type="scientific">Hymenochirus boettgeri</name>
    <name type="common">Congo dwarf clawed frog</name>
    <dbReference type="NCBI Taxonomy" id="247094"/>
    <lineage>
        <taxon>Eukaryota</taxon>
        <taxon>Metazoa</taxon>
        <taxon>Chordata</taxon>
        <taxon>Craniata</taxon>
        <taxon>Vertebrata</taxon>
        <taxon>Euteleostomi</taxon>
        <taxon>Amphibia</taxon>
        <taxon>Batrachia</taxon>
        <taxon>Anura</taxon>
        <taxon>Pipoidea</taxon>
        <taxon>Pipidae</taxon>
        <taxon>Pipinae</taxon>
        <taxon>Hymenochirus</taxon>
    </lineage>
</organism>
<dbReference type="GO" id="GO:0005634">
    <property type="term" value="C:nucleus"/>
    <property type="evidence" value="ECO:0007669"/>
    <property type="project" value="UniProtKB-ARBA"/>
</dbReference>
<comment type="caution">
    <text evidence="9">The sequence shown here is derived from an EMBL/GenBank/DDBJ whole genome shotgun (WGS) entry which is preliminary data.</text>
</comment>
<dbReference type="Proteomes" id="UP000812440">
    <property type="component" value="Chromosome 5"/>
</dbReference>
<feature type="repeat" description="ARM" evidence="7">
    <location>
        <begin position="133"/>
        <end position="160"/>
    </location>
</feature>
<dbReference type="GO" id="GO:0006606">
    <property type="term" value="P:protein import into nucleus"/>
    <property type="evidence" value="ECO:0007669"/>
    <property type="project" value="InterPro"/>
</dbReference>
<dbReference type="SUPFAM" id="SSF48371">
    <property type="entry name" value="ARM repeat"/>
    <property type="match status" value="1"/>
</dbReference>
<evidence type="ECO:0000256" key="5">
    <source>
        <dbReference type="ARBA" id="ARBA00063687"/>
    </source>
</evidence>
<accession>A0A8T2JN82</accession>
<dbReference type="Pfam" id="PF01749">
    <property type="entry name" value="IBB"/>
    <property type="match status" value="1"/>
</dbReference>
<dbReference type="InterPro" id="IPR000225">
    <property type="entry name" value="Armadillo"/>
</dbReference>
<evidence type="ECO:0000259" key="8">
    <source>
        <dbReference type="PROSITE" id="PS51214"/>
    </source>
</evidence>
<feature type="repeat" description="ARM" evidence="7">
    <location>
        <begin position="90"/>
        <end position="134"/>
    </location>
</feature>
<gene>
    <name evidence="9" type="ORF">GDO86_010128</name>
</gene>
<proteinExistence type="inferred from homology"/>
<dbReference type="OrthoDB" id="29145at2759"/>
<name>A0A8T2JN82_9PIPI</name>
<keyword evidence="4 6" id="KW-0653">Protein transport</keyword>
<feature type="domain" description="IBB" evidence="8">
    <location>
        <begin position="1"/>
        <end position="34"/>
    </location>
</feature>